<feature type="region of interest" description="Disordered" evidence="1">
    <location>
        <begin position="32"/>
        <end position="54"/>
    </location>
</feature>
<proteinExistence type="predicted"/>
<name>A0A7L4UT84_BALHA</name>
<evidence type="ECO:0000313" key="4">
    <source>
        <dbReference type="Proteomes" id="UP000251835"/>
    </source>
</evidence>
<reference evidence="3 4" key="1">
    <citation type="submission" date="2018-05" db="EMBL/GenBank/DDBJ databases">
        <title>Genomic Encyclopedia of Type Strains, Phase IV (KMG-IV): sequencing the most valuable type-strain genomes for metagenomic binning, comparative biology and taxonomic classification.</title>
        <authorList>
            <person name="Goeker M."/>
        </authorList>
    </citation>
    <scope>NUCLEOTIDE SEQUENCE [LARGE SCALE GENOMIC DNA]</scope>
    <source>
        <strain evidence="3 4">DSM 28579</strain>
    </source>
</reference>
<accession>A0A7L4UT84</accession>
<keyword evidence="2" id="KW-0732">Signal</keyword>
<feature type="compositionally biased region" description="Pro residues" evidence="1">
    <location>
        <begin position="38"/>
        <end position="50"/>
    </location>
</feature>
<dbReference type="SUPFAM" id="SSF51126">
    <property type="entry name" value="Pectin lyase-like"/>
    <property type="match status" value="1"/>
</dbReference>
<dbReference type="OrthoDB" id="1521716at2"/>
<evidence type="ECO:0000313" key="3">
    <source>
        <dbReference type="EMBL" id="PVX52284.1"/>
    </source>
</evidence>
<evidence type="ECO:0000256" key="2">
    <source>
        <dbReference type="SAM" id="SignalP"/>
    </source>
</evidence>
<dbReference type="Proteomes" id="UP000251835">
    <property type="component" value="Unassembled WGS sequence"/>
</dbReference>
<dbReference type="PANTHER" id="PTHR41339:SF1">
    <property type="entry name" value="SECRETED PROTEIN"/>
    <property type="match status" value="1"/>
</dbReference>
<dbReference type="InterPro" id="IPR011050">
    <property type="entry name" value="Pectin_lyase_fold/virulence"/>
</dbReference>
<evidence type="ECO:0000256" key="1">
    <source>
        <dbReference type="SAM" id="MobiDB-lite"/>
    </source>
</evidence>
<keyword evidence="4" id="KW-1185">Reference proteome</keyword>
<organism evidence="3 4">
    <name type="scientific">Balneicella halophila</name>
    <dbReference type="NCBI Taxonomy" id="1537566"/>
    <lineage>
        <taxon>Bacteria</taxon>
        <taxon>Pseudomonadati</taxon>
        <taxon>Bacteroidota</taxon>
        <taxon>Bacteroidia</taxon>
        <taxon>Bacteroidales</taxon>
        <taxon>Balneicellaceae</taxon>
        <taxon>Balneicella</taxon>
    </lineage>
</organism>
<dbReference type="EMBL" id="QENZ01000003">
    <property type="protein sequence ID" value="PVX52284.1"/>
    <property type="molecule type" value="Genomic_DNA"/>
</dbReference>
<dbReference type="PANTHER" id="PTHR41339">
    <property type="entry name" value="LIPL48"/>
    <property type="match status" value="1"/>
</dbReference>
<feature type="chain" id="PRO_5029466617" evidence="2">
    <location>
        <begin position="23"/>
        <end position="397"/>
    </location>
</feature>
<sequence>MKKNFFYLFIAFFAIVATVSCTDDEPNVIVKINEPGENPTPTPDPDPTPADPEKVLTGKITEDKTVGAGETWVLDGIVVVEEGATLTIGKGATIIANPNDGVDALFINQGAMINAVGTASEPIVMTSTVRERGSFGGVVILGRAPINVEGGESTSELGTEYKYGGNDPADNSGVMKFVRVEYAGKKNSSDNEFNGFSLYAVGNGTTLENLQAYYGSDDGFEFFGGTVVANNLISTGNEDDAIDWTEGWTGGGENWLIELAEDDGDFGFEASGNDENPSLEPYSKPVIKNVTIRGNAISVTEEKSAIRLKSGTNIDLQNVLITGYPKGIRFDKDQSVTFLKNDEMVIKGVKFGSDVSTHFVNKSDIADADFQAAVAKIELDDNASGAQINRGSWALDL</sequence>
<protein>
    <submittedName>
        <fullName evidence="3">Uncharacterized protein</fullName>
    </submittedName>
</protein>
<gene>
    <name evidence="3" type="ORF">C7377_0593</name>
</gene>
<dbReference type="RefSeq" id="WP_116495827.1">
    <property type="nucleotide sequence ID" value="NZ_QENZ01000003.1"/>
</dbReference>
<feature type="signal peptide" evidence="2">
    <location>
        <begin position="1"/>
        <end position="22"/>
    </location>
</feature>
<dbReference type="AlphaFoldDB" id="A0A7L4UT84"/>
<dbReference type="PROSITE" id="PS51257">
    <property type="entry name" value="PROKAR_LIPOPROTEIN"/>
    <property type="match status" value="1"/>
</dbReference>
<comment type="caution">
    <text evidence="3">The sequence shown here is derived from an EMBL/GenBank/DDBJ whole genome shotgun (WGS) entry which is preliminary data.</text>
</comment>